<dbReference type="EMBL" id="KE344356">
    <property type="protein sequence ID" value="EXB58131.1"/>
    <property type="molecule type" value="Genomic_DNA"/>
</dbReference>
<reference evidence="2" key="1">
    <citation type="submission" date="2013-01" db="EMBL/GenBank/DDBJ databases">
        <title>Draft Genome Sequence of a Mulberry Tree, Morus notabilis C.K. Schneid.</title>
        <authorList>
            <person name="He N."/>
            <person name="Zhao S."/>
        </authorList>
    </citation>
    <scope>NUCLEOTIDE SEQUENCE</scope>
</reference>
<keyword evidence="2" id="KW-1185">Reference proteome</keyword>
<protein>
    <submittedName>
        <fullName evidence="1">Uncharacterized protein</fullName>
    </submittedName>
</protein>
<dbReference type="AlphaFoldDB" id="W9QY52"/>
<sequence>MARWSPGWVSGGGALLVGSDGAARLAWAWVAGQRCATFRRRDEMSAARPQSLRASARSVEKW</sequence>
<organism evidence="1 2">
    <name type="scientific">Morus notabilis</name>
    <dbReference type="NCBI Taxonomy" id="981085"/>
    <lineage>
        <taxon>Eukaryota</taxon>
        <taxon>Viridiplantae</taxon>
        <taxon>Streptophyta</taxon>
        <taxon>Embryophyta</taxon>
        <taxon>Tracheophyta</taxon>
        <taxon>Spermatophyta</taxon>
        <taxon>Magnoliopsida</taxon>
        <taxon>eudicotyledons</taxon>
        <taxon>Gunneridae</taxon>
        <taxon>Pentapetalae</taxon>
        <taxon>rosids</taxon>
        <taxon>fabids</taxon>
        <taxon>Rosales</taxon>
        <taxon>Moraceae</taxon>
        <taxon>Moreae</taxon>
        <taxon>Morus</taxon>
    </lineage>
</organism>
<proteinExistence type="predicted"/>
<evidence type="ECO:0000313" key="1">
    <source>
        <dbReference type="EMBL" id="EXB58131.1"/>
    </source>
</evidence>
<evidence type="ECO:0000313" key="2">
    <source>
        <dbReference type="Proteomes" id="UP000030645"/>
    </source>
</evidence>
<gene>
    <name evidence="1" type="ORF">L484_026330</name>
</gene>
<dbReference type="Proteomes" id="UP000030645">
    <property type="component" value="Unassembled WGS sequence"/>
</dbReference>
<accession>W9QY52</accession>
<name>W9QY52_9ROSA</name>